<gene>
    <name evidence="3" type="ORF">MHA02_43380</name>
</gene>
<sequence length="190" mass="21206">MAHIADHLSVEELGRRHRTSSDACAARHYHAIWLLAQGRRMSEVAALTGFVTRWLEQLASRYNQFGPDALGDRRRHNGTTARLLTPELLDRLRTRLEMPPPDGGVWNTIKIATWMAQDLGLVSVYPQRAWDALQAIGWSIQAPRPKNPAAASPDEQDAFKKNSPRPSPKRKHAAQDARSRSSVRTSTASG</sequence>
<organism evidence="3 4">
    <name type="scientific">Methylobacterium haplocladii</name>
    <dbReference type="NCBI Taxonomy" id="1176176"/>
    <lineage>
        <taxon>Bacteria</taxon>
        <taxon>Pseudomonadati</taxon>
        <taxon>Pseudomonadota</taxon>
        <taxon>Alphaproteobacteria</taxon>
        <taxon>Hyphomicrobiales</taxon>
        <taxon>Methylobacteriaceae</taxon>
        <taxon>Methylobacterium</taxon>
    </lineage>
</organism>
<dbReference type="Pfam" id="PF13592">
    <property type="entry name" value="HTH_33"/>
    <property type="match status" value="1"/>
</dbReference>
<dbReference type="InterPro" id="IPR009057">
    <property type="entry name" value="Homeodomain-like_sf"/>
</dbReference>
<evidence type="ECO:0000256" key="1">
    <source>
        <dbReference type="SAM" id="MobiDB-lite"/>
    </source>
</evidence>
<name>A0A512IW54_9HYPH</name>
<comment type="caution">
    <text evidence="3">The sequence shown here is derived from an EMBL/GenBank/DDBJ whole genome shotgun (WGS) entry which is preliminary data.</text>
</comment>
<evidence type="ECO:0000313" key="3">
    <source>
        <dbReference type="EMBL" id="GEP01951.1"/>
    </source>
</evidence>
<dbReference type="EMBL" id="BJZT01000081">
    <property type="protein sequence ID" value="GEP01951.1"/>
    <property type="molecule type" value="Genomic_DNA"/>
</dbReference>
<feature type="domain" description="Winged helix-turn helix" evidence="2">
    <location>
        <begin position="103"/>
        <end position="163"/>
    </location>
</feature>
<keyword evidence="4" id="KW-1185">Reference proteome</keyword>
<dbReference type="Proteomes" id="UP000321258">
    <property type="component" value="Unassembled WGS sequence"/>
</dbReference>
<feature type="compositionally biased region" description="Low complexity" evidence="1">
    <location>
        <begin position="180"/>
        <end position="190"/>
    </location>
</feature>
<evidence type="ECO:0000259" key="2">
    <source>
        <dbReference type="Pfam" id="PF13592"/>
    </source>
</evidence>
<dbReference type="SUPFAM" id="SSF46689">
    <property type="entry name" value="Homeodomain-like"/>
    <property type="match status" value="1"/>
</dbReference>
<accession>A0A512IW54</accession>
<proteinExistence type="predicted"/>
<dbReference type="InterPro" id="IPR025959">
    <property type="entry name" value="Winged_HTH_dom"/>
</dbReference>
<protein>
    <recommendedName>
        <fullName evidence="2">Winged helix-turn helix domain-containing protein</fullName>
    </recommendedName>
</protein>
<dbReference type="AlphaFoldDB" id="A0A512IW54"/>
<feature type="region of interest" description="Disordered" evidence="1">
    <location>
        <begin position="143"/>
        <end position="190"/>
    </location>
</feature>
<evidence type="ECO:0000313" key="4">
    <source>
        <dbReference type="Proteomes" id="UP000321258"/>
    </source>
</evidence>
<reference evidence="3 4" key="1">
    <citation type="submission" date="2019-07" db="EMBL/GenBank/DDBJ databases">
        <title>Whole genome shotgun sequence of Methylobacterium haplocladii NBRC 107714.</title>
        <authorList>
            <person name="Hosoyama A."/>
            <person name="Uohara A."/>
            <person name="Ohji S."/>
            <person name="Ichikawa N."/>
        </authorList>
    </citation>
    <scope>NUCLEOTIDE SEQUENCE [LARGE SCALE GENOMIC DNA]</scope>
    <source>
        <strain evidence="3 4">NBRC 107714</strain>
    </source>
</reference>